<protein>
    <submittedName>
        <fullName evidence="1">Uncharacterized protein</fullName>
    </submittedName>
</protein>
<evidence type="ECO:0000313" key="2">
    <source>
        <dbReference type="Proteomes" id="UP000324748"/>
    </source>
</evidence>
<dbReference type="EMBL" id="VSWC01000067">
    <property type="protein sequence ID" value="KAA1096386.1"/>
    <property type="molecule type" value="Genomic_DNA"/>
</dbReference>
<dbReference type="AlphaFoldDB" id="A0A5B0P5Y6"/>
<reference evidence="1 2" key="1">
    <citation type="submission" date="2019-05" db="EMBL/GenBank/DDBJ databases">
        <title>Emergence of the Ug99 lineage of the wheat stem rust pathogen through somatic hybridization.</title>
        <authorList>
            <person name="Li F."/>
            <person name="Upadhyaya N.M."/>
            <person name="Sperschneider J."/>
            <person name="Matny O."/>
            <person name="Nguyen-Phuc H."/>
            <person name="Mago R."/>
            <person name="Raley C."/>
            <person name="Miller M.E."/>
            <person name="Silverstein K.A.T."/>
            <person name="Henningsen E."/>
            <person name="Hirsch C.D."/>
            <person name="Visser B."/>
            <person name="Pretorius Z.A."/>
            <person name="Steffenson B.J."/>
            <person name="Schwessinger B."/>
            <person name="Dodds P.N."/>
            <person name="Figueroa M."/>
        </authorList>
    </citation>
    <scope>NUCLEOTIDE SEQUENCE [LARGE SCALE GENOMIC DNA]</scope>
    <source>
        <strain evidence="1">21-0</strain>
    </source>
</reference>
<proteinExistence type="predicted"/>
<name>A0A5B0P5Y6_PUCGR</name>
<keyword evidence="2" id="KW-1185">Reference proteome</keyword>
<gene>
    <name evidence="1" type="ORF">PGT21_014807</name>
</gene>
<accession>A0A5B0P5Y6</accession>
<evidence type="ECO:0000313" key="1">
    <source>
        <dbReference type="EMBL" id="KAA1096386.1"/>
    </source>
</evidence>
<comment type="caution">
    <text evidence="1">The sequence shown here is derived from an EMBL/GenBank/DDBJ whole genome shotgun (WGS) entry which is preliminary data.</text>
</comment>
<sequence>MNKLFCQGYWIFTGFVKETAQKSGLSQVAAVWSRSRAVVRLRAWSRALFRLGFGGIPSELRGFTYTSQSLTSSTATRILTSSFFDRIDRRTNLLIKDVRLMREAPLGPHPGFSPPIEASHWLELEPTTPDKWVRRGSLFEALGRAFDHSSWLLLVVGAILVYTGKRRRDEGIKNFPFTSISFLTQHPMPRPSTPYPVVIRA</sequence>
<organism evidence="1 2">
    <name type="scientific">Puccinia graminis f. sp. tritici</name>
    <dbReference type="NCBI Taxonomy" id="56615"/>
    <lineage>
        <taxon>Eukaryota</taxon>
        <taxon>Fungi</taxon>
        <taxon>Dikarya</taxon>
        <taxon>Basidiomycota</taxon>
        <taxon>Pucciniomycotina</taxon>
        <taxon>Pucciniomycetes</taxon>
        <taxon>Pucciniales</taxon>
        <taxon>Pucciniaceae</taxon>
        <taxon>Puccinia</taxon>
    </lineage>
</organism>
<dbReference type="Proteomes" id="UP000324748">
    <property type="component" value="Unassembled WGS sequence"/>
</dbReference>